<reference evidence="1 2" key="1">
    <citation type="submission" date="2015-01" db="EMBL/GenBank/DDBJ databases">
        <title>Genome Assembly of Bacillus badius MTCC 1458.</title>
        <authorList>
            <person name="Verma A."/>
            <person name="Khatri I."/>
            <person name="Mual P."/>
            <person name="Subramanian S."/>
            <person name="Krishnamurthi S."/>
        </authorList>
    </citation>
    <scope>NUCLEOTIDE SEQUENCE [LARGE SCALE GENOMIC DNA]</scope>
    <source>
        <strain evidence="1 2">MTCC 1458</strain>
    </source>
</reference>
<organism evidence="1 2">
    <name type="scientific">Bacillus badius</name>
    <dbReference type="NCBI Taxonomy" id="1455"/>
    <lineage>
        <taxon>Bacteria</taxon>
        <taxon>Bacillati</taxon>
        <taxon>Bacillota</taxon>
        <taxon>Bacilli</taxon>
        <taxon>Bacillales</taxon>
        <taxon>Bacillaceae</taxon>
        <taxon>Pseudobacillus</taxon>
    </lineage>
</organism>
<dbReference type="Pfam" id="PF07352">
    <property type="entry name" value="Phage_Mu_Gam"/>
    <property type="match status" value="1"/>
</dbReference>
<evidence type="ECO:0000313" key="1">
    <source>
        <dbReference type="EMBL" id="KIL78047.1"/>
    </source>
</evidence>
<dbReference type="RefSeq" id="WP_231557198.1">
    <property type="nucleotide sequence ID" value="NZ_JARTHD010000065.1"/>
</dbReference>
<keyword evidence="2" id="KW-1185">Reference proteome</keyword>
<name>A0ABR5ATH1_BACBA</name>
<evidence type="ECO:0000313" key="2">
    <source>
        <dbReference type="Proteomes" id="UP000031982"/>
    </source>
</evidence>
<dbReference type="SUPFAM" id="SSF161266">
    <property type="entry name" value="Gam-like"/>
    <property type="match status" value="1"/>
</dbReference>
<dbReference type="Proteomes" id="UP000031982">
    <property type="component" value="Unassembled WGS sequence"/>
</dbReference>
<sequence length="189" mass="22003">MKQIEEVVSNLNEQEEQTFQAFIVTTLEEAAEAQRRVSYFKDRQAEIDAIIEQQIEPFLKKIEMIKEWGKEAKKEFMEKESYYATTLEQYLRSEVEKQVEAGKKPKKTLALPYGKISLKKQQPEFVKDEEKLFEYAKQSGLIKVKESTDWAEVKKQCQIVNGVMVDGNGEVIPGVQVVERDDKFEIKLD</sequence>
<comment type="caution">
    <text evidence="1">The sequence shown here is derived from an EMBL/GenBank/DDBJ whole genome shotgun (WGS) entry which is preliminary data.</text>
</comment>
<dbReference type="EMBL" id="JXLP01000011">
    <property type="protein sequence ID" value="KIL78047.1"/>
    <property type="molecule type" value="Genomic_DNA"/>
</dbReference>
<proteinExistence type="predicted"/>
<accession>A0ABR5ATH1</accession>
<dbReference type="InterPro" id="IPR009951">
    <property type="entry name" value="Host-nuc_inhib_Gam"/>
</dbReference>
<protein>
    <submittedName>
        <fullName evidence="1">Phage protein</fullName>
    </submittedName>
</protein>
<gene>
    <name evidence="1" type="ORF">SD77_1026</name>
</gene>